<organism evidence="3 4">
    <name type="scientific">Cyclostephanos tholiformis</name>
    <dbReference type="NCBI Taxonomy" id="382380"/>
    <lineage>
        <taxon>Eukaryota</taxon>
        <taxon>Sar</taxon>
        <taxon>Stramenopiles</taxon>
        <taxon>Ochrophyta</taxon>
        <taxon>Bacillariophyta</taxon>
        <taxon>Coscinodiscophyceae</taxon>
        <taxon>Thalassiosirophycidae</taxon>
        <taxon>Stephanodiscales</taxon>
        <taxon>Stephanodiscaceae</taxon>
        <taxon>Cyclostephanos</taxon>
    </lineage>
</organism>
<keyword evidence="4" id="KW-1185">Reference proteome</keyword>
<feature type="compositionally biased region" description="Basic residues" evidence="1">
    <location>
        <begin position="178"/>
        <end position="199"/>
    </location>
</feature>
<feature type="region of interest" description="Disordered" evidence="1">
    <location>
        <begin position="377"/>
        <end position="401"/>
    </location>
</feature>
<dbReference type="AlphaFoldDB" id="A0ABD3R3Z7"/>
<dbReference type="Proteomes" id="UP001530377">
    <property type="component" value="Unassembled WGS sequence"/>
</dbReference>
<protein>
    <submittedName>
        <fullName evidence="3">Uncharacterized protein</fullName>
    </submittedName>
</protein>
<evidence type="ECO:0000313" key="3">
    <source>
        <dbReference type="EMBL" id="KAL3807149.1"/>
    </source>
</evidence>
<feature type="transmembrane region" description="Helical" evidence="2">
    <location>
        <begin position="54"/>
        <end position="72"/>
    </location>
</feature>
<evidence type="ECO:0000256" key="1">
    <source>
        <dbReference type="SAM" id="MobiDB-lite"/>
    </source>
</evidence>
<comment type="caution">
    <text evidence="3">The sequence shown here is derived from an EMBL/GenBank/DDBJ whole genome shotgun (WGS) entry which is preliminary data.</text>
</comment>
<keyword evidence="2" id="KW-0812">Transmembrane</keyword>
<evidence type="ECO:0000256" key="2">
    <source>
        <dbReference type="SAM" id="Phobius"/>
    </source>
</evidence>
<feature type="region of interest" description="Disordered" evidence="1">
    <location>
        <begin position="149"/>
        <end position="207"/>
    </location>
</feature>
<sequence>MLRASQTLLRKRSTNLPTNVAESSVIDGSVKSIKIEAPLAKAIRSADGYIKGTYAWLFMSIFFIYAGTVWIFRNSASIVLNCQFDGCTFKVHTPHGFVPRNSINSITMPKKDKFKRKTTIEFKRDQLVRADNIKWDPEDQVIVKNYGLGAPSYSSQQQNEEEDEREEGDAKRSTMPWSKHKNYRKKKKGRNKKNGKKDKYKTYYRTGPDSDGNYDSYVVVLRDPLQSSFISDEGSDPDESPSKRMQRQMAARHVAMMNDPNSFASLIAPFAITSNDSLEYIIHLRDFNVGQTHRLARTSVSKVNAYTTGKRTNFVLRESRPVKWQGLVLLILGIFSLVLCLLVGVFWEEYDPTKTGSFRKRMAEVRKRNDAKKLAAQRKNMARKPQMRNRLDPLGVGRKNH</sequence>
<gene>
    <name evidence="3" type="ORF">ACHAXA_011773</name>
</gene>
<accession>A0ABD3R3Z7</accession>
<reference evidence="3 4" key="1">
    <citation type="submission" date="2024-10" db="EMBL/GenBank/DDBJ databases">
        <title>Updated reference genomes for cyclostephanoid diatoms.</title>
        <authorList>
            <person name="Roberts W.R."/>
            <person name="Alverson A.J."/>
        </authorList>
    </citation>
    <scope>NUCLEOTIDE SEQUENCE [LARGE SCALE GENOMIC DNA]</scope>
    <source>
        <strain evidence="3 4">AJA228-03</strain>
    </source>
</reference>
<keyword evidence="2" id="KW-1133">Transmembrane helix</keyword>
<proteinExistence type="predicted"/>
<feature type="transmembrane region" description="Helical" evidence="2">
    <location>
        <begin position="327"/>
        <end position="347"/>
    </location>
</feature>
<keyword evidence="2" id="KW-0472">Membrane</keyword>
<name>A0ABD3R3Z7_9STRA</name>
<dbReference type="EMBL" id="JALLPB020000669">
    <property type="protein sequence ID" value="KAL3807149.1"/>
    <property type="molecule type" value="Genomic_DNA"/>
</dbReference>
<evidence type="ECO:0000313" key="4">
    <source>
        <dbReference type="Proteomes" id="UP001530377"/>
    </source>
</evidence>